<feature type="region of interest" description="Disordered" evidence="1">
    <location>
        <begin position="187"/>
        <end position="212"/>
    </location>
</feature>
<protein>
    <submittedName>
        <fullName evidence="2">Uncharacterized protein</fullName>
    </submittedName>
</protein>
<reference evidence="2" key="1">
    <citation type="submission" date="2021-01" db="EMBL/GenBank/DDBJ databases">
        <authorList>
            <person name="Corre E."/>
            <person name="Pelletier E."/>
            <person name="Niang G."/>
            <person name="Scheremetjew M."/>
            <person name="Finn R."/>
            <person name="Kale V."/>
            <person name="Holt S."/>
            <person name="Cochrane G."/>
            <person name="Meng A."/>
            <person name="Brown T."/>
            <person name="Cohen L."/>
        </authorList>
    </citation>
    <scope>NUCLEOTIDE SEQUENCE</scope>
    <source>
        <strain evidence="2">PLY429</strain>
    </source>
</reference>
<accession>A0A7S1T595</accession>
<feature type="region of interest" description="Disordered" evidence="1">
    <location>
        <begin position="1"/>
        <end position="128"/>
    </location>
</feature>
<feature type="compositionally biased region" description="Polar residues" evidence="1">
    <location>
        <begin position="201"/>
        <end position="212"/>
    </location>
</feature>
<name>A0A7S1T595_9CHLO</name>
<feature type="region of interest" description="Disordered" evidence="1">
    <location>
        <begin position="239"/>
        <end position="284"/>
    </location>
</feature>
<dbReference type="EMBL" id="HBGG01039352">
    <property type="protein sequence ID" value="CAD9220558.1"/>
    <property type="molecule type" value="Transcribed_RNA"/>
</dbReference>
<feature type="region of interest" description="Disordered" evidence="1">
    <location>
        <begin position="398"/>
        <end position="423"/>
    </location>
</feature>
<feature type="compositionally biased region" description="Polar residues" evidence="1">
    <location>
        <begin position="298"/>
        <end position="315"/>
    </location>
</feature>
<evidence type="ECO:0000313" key="2">
    <source>
        <dbReference type="EMBL" id="CAD9220558.1"/>
    </source>
</evidence>
<feature type="compositionally biased region" description="Polar residues" evidence="1">
    <location>
        <begin position="268"/>
        <end position="278"/>
    </location>
</feature>
<organism evidence="2">
    <name type="scientific">Tetraselmis chuii</name>
    <dbReference type="NCBI Taxonomy" id="63592"/>
    <lineage>
        <taxon>Eukaryota</taxon>
        <taxon>Viridiplantae</taxon>
        <taxon>Chlorophyta</taxon>
        <taxon>core chlorophytes</taxon>
        <taxon>Chlorodendrophyceae</taxon>
        <taxon>Chlorodendrales</taxon>
        <taxon>Chlorodendraceae</taxon>
        <taxon>Tetraselmis</taxon>
    </lineage>
</organism>
<feature type="region of interest" description="Disordered" evidence="1">
    <location>
        <begin position="298"/>
        <end position="341"/>
    </location>
</feature>
<feature type="compositionally biased region" description="Basic and acidic residues" evidence="1">
    <location>
        <begin position="107"/>
        <end position="126"/>
    </location>
</feature>
<dbReference type="AlphaFoldDB" id="A0A7S1T595"/>
<evidence type="ECO:0000256" key="1">
    <source>
        <dbReference type="SAM" id="MobiDB-lite"/>
    </source>
</evidence>
<proteinExistence type="predicted"/>
<feature type="compositionally biased region" description="Low complexity" evidence="1">
    <location>
        <begin position="31"/>
        <end position="48"/>
    </location>
</feature>
<sequence length="539" mass="58331">MKKVQPMHTNKLMQKWEEDRLKKHMERKINSAKASGASNSGSAKSTASPVKKGSPAKGAKSTSFGQGGSKTRRTPRKQSVPKENLDEEISARLQQVLRGVAPLNAPRKPDVCDRAGAEKKEGRGEEVAEEICEEPFVAATVFSSQDRYGRPLSRANSNADSVDDETIKTAFTHLEVEQTADVERLSMPMHSPHRPHRNPRTQKNSDSKSQAMLSQSLAHLQLLVNAKIEDLVEAGRQRRTKIPAAPGQVRPVTARTRAATKIPGMSPSKGTSAQSQGAEQAVRSSVIVEEAQLANSMDSDSISLTGSHQSGSSHVSPKGSPSKLQRTVSGGSGSSSGIRDSTEIGLGQLREAAVADSLMDTAGISEFVNAHRTLMNTELAETSTDQLLSNFLQDRSESLATPNLRGDRNPSGAQRRIDAGDVLDGDEYSDDDFEEFEDDNTVPQGDGHGRICSQAKALYGSLYELQTLMKSPHASRRPTMTDTESMIPEEDSYLMAEPASERTLSTAQLSHACSILEDTFRRGGSIPAFELGELLVQKL</sequence>
<gene>
    <name evidence="2" type="ORF">TCHU04912_LOCUS20249</name>
</gene>
<feature type="compositionally biased region" description="Basic residues" evidence="1">
    <location>
        <begin position="191"/>
        <end position="200"/>
    </location>
</feature>